<dbReference type="Proteomes" id="UP000052978">
    <property type="component" value="Unassembled WGS sequence"/>
</dbReference>
<evidence type="ECO:0000313" key="3">
    <source>
        <dbReference type="EMBL" id="EPQ06516.1"/>
    </source>
</evidence>
<dbReference type="Pfam" id="PF11357">
    <property type="entry name" value="Spy1"/>
    <property type="match status" value="1"/>
</dbReference>
<dbReference type="PANTHER" id="PTHR31545">
    <property type="entry name" value="SEEDY PROTEIN A/C FAMILY MEMBER"/>
    <property type="match status" value="1"/>
</dbReference>
<dbReference type="InterPro" id="IPR052316">
    <property type="entry name" value="Speedy-Ringo_regulator"/>
</dbReference>
<gene>
    <name evidence="3" type="ORF">D623_10030706</name>
</gene>
<organism evidence="3 4">
    <name type="scientific">Myotis brandtii</name>
    <name type="common">Brandt's bat</name>
    <dbReference type="NCBI Taxonomy" id="109478"/>
    <lineage>
        <taxon>Eukaryota</taxon>
        <taxon>Metazoa</taxon>
        <taxon>Chordata</taxon>
        <taxon>Craniata</taxon>
        <taxon>Vertebrata</taxon>
        <taxon>Euteleostomi</taxon>
        <taxon>Mammalia</taxon>
        <taxon>Eutheria</taxon>
        <taxon>Laurasiatheria</taxon>
        <taxon>Chiroptera</taxon>
        <taxon>Yangochiroptera</taxon>
        <taxon>Vespertilionidae</taxon>
        <taxon>Myotis</taxon>
    </lineage>
</organism>
<evidence type="ECO:0000256" key="2">
    <source>
        <dbReference type="ARBA" id="ARBA00023306"/>
    </source>
</evidence>
<evidence type="ECO:0000313" key="4">
    <source>
        <dbReference type="Proteomes" id="UP000052978"/>
    </source>
</evidence>
<dbReference type="InterPro" id="IPR020984">
    <property type="entry name" value="Speedy"/>
</dbReference>
<comment type="similarity">
    <text evidence="1">Belongs to the Speedy/Ringo family.</text>
</comment>
<dbReference type="PANTHER" id="PTHR31545:SF2">
    <property type="entry name" value="SPEEDY PROTEIN C"/>
    <property type="match status" value="1"/>
</dbReference>
<protein>
    <submittedName>
        <fullName evidence="3">Speedy protein C</fullName>
    </submittedName>
</protein>
<dbReference type="GO" id="GO:0019901">
    <property type="term" value="F:protein kinase binding"/>
    <property type="evidence" value="ECO:0007669"/>
    <property type="project" value="InterPro"/>
</dbReference>
<keyword evidence="4" id="KW-1185">Reference proteome</keyword>
<name>S7MQF0_MYOBR</name>
<accession>S7MQF0</accession>
<dbReference type="EMBL" id="KE162024">
    <property type="protein sequence ID" value="EPQ06516.1"/>
    <property type="molecule type" value="Genomic_DNA"/>
</dbReference>
<evidence type="ECO:0000256" key="1">
    <source>
        <dbReference type="ARBA" id="ARBA00010932"/>
    </source>
</evidence>
<reference evidence="3 4" key="1">
    <citation type="journal article" date="2013" name="Nat. Commun.">
        <title>Genome analysis reveals insights into physiology and longevity of the Brandt's bat Myotis brandtii.</title>
        <authorList>
            <person name="Seim I."/>
            <person name="Fang X."/>
            <person name="Xiong Z."/>
            <person name="Lobanov A.V."/>
            <person name="Huang Z."/>
            <person name="Ma S."/>
            <person name="Feng Y."/>
            <person name="Turanov A.A."/>
            <person name="Zhu Y."/>
            <person name="Lenz T.L."/>
            <person name="Gerashchenko M.V."/>
            <person name="Fan D."/>
            <person name="Hee Yim S."/>
            <person name="Yao X."/>
            <person name="Jordan D."/>
            <person name="Xiong Y."/>
            <person name="Ma Y."/>
            <person name="Lyapunov A.N."/>
            <person name="Chen G."/>
            <person name="Kulakova O.I."/>
            <person name="Sun Y."/>
            <person name="Lee S.G."/>
            <person name="Bronson R.T."/>
            <person name="Moskalev A.A."/>
            <person name="Sunyaev S.R."/>
            <person name="Zhang G."/>
            <person name="Krogh A."/>
            <person name="Wang J."/>
            <person name="Gladyshev V.N."/>
        </authorList>
    </citation>
    <scope>NUCLEOTIDE SEQUENCE [LARGE SCALE GENOMIC DNA]</scope>
</reference>
<sequence length="94" mass="10740">MSKARAPAHEVAIQVKLWGWSCQDGGNGPLAARQHLELRAFLRLLEHSCLQEFLARDPCFQVSDKYLLAMVLVYFRRANLQLSEYTCSNLFLAL</sequence>
<proteinExistence type="inferred from homology"/>
<dbReference type="AlphaFoldDB" id="S7MQF0"/>
<keyword evidence="2" id="KW-0131">Cell cycle</keyword>